<protein>
    <recommendedName>
        <fullName evidence="2">Phosphatidic acid phosphatase type 2/haloperoxidase domain-containing protein</fullName>
    </recommendedName>
</protein>
<dbReference type="InterPro" id="IPR052559">
    <property type="entry name" value="V-haloperoxidase"/>
</dbReference>
<dbReference type="Gene3D" id="1.10.606.20">
    <property type="match status" value="1"/>
</dbReference>
<comment type="caution">
    <text evidence="3">The sequence shown here is derived from an EMBL/GenBank/DDBJ whole genome shotgun (WGS) entry which is preliminary data.</text>
</comment>
<dbReference type="Proteomes" id="UP000550895">
    <property type="component" value="Unassembled WGS sequence"/>
</dbReference>
<keyword evidence="4" id="KW-1185">Reference proteome</keyword>
<organism evidence="3 4">
    <name type="scientific">Rhizobium rosettiformans</name>
    <dbReference type="NCBI Taxonomy" id="1368430"/>
    <lineage>
        <taxon>Bacteria</taxon>
        <taxon>Pseudomonadati</taxon>
        <taxon>Pseudomonadota</taxon>
        <taxon>Alphaproteobacteria</taxon>
        <taxon>Hyphomicrobiales</taxon>
        <taxon>Rhizobiaceae</taxon>
        <taxon>Rhizobium/Agrobacterium group</taxon>
        <taxon>Rhizobium</taxon>
    </lineage>
</organism>
<feature type="domain" description="Phosphatidic acid phosphatase type 2/haloperoxidase" evidence="2">
    <location>
        <begin position="304"/>
        <end position="425"/>
    </location>
</feature>
<evidence type="ECO:0000313" key="4">
    <source>
        <dbReference type="Proteomes" id="UP000550895"/>
    </source>
</evidence>
<sequence length="437" mass="47875">MKAVGTRLMALCFIIVALAMQPVQAAPVGADKVMRDWYRLILELVRHTPTYSPPVASRAFAYLGVTGYEALASGDTTMTSLSGQLNGLTPVPQREGGMAYDEAVVMQAALSSAAREFFGNTGPTGQRALKRMTEKLSSEVSSGLAPELVARSQAYGESITAHILAWSLNDGGAKVENMGFPLEYKLTEGPEHWVPTNLINQQQMPLLPKWGENRPFAMEIGNACPLPPPPAYSEEKGSDFYNEALEVYEAVNNLTPEQRAIARFWSDDPMLSPTPPGHWMSIALKLLDERQASAAEHADLLARLGISLADAFIGCWHSKFEFDLVRPVTYIKRVIDPKWEPILITPPFPEYPSGHSTQSGAAATVLTAFFGENFAFTDNTHEKDKLPNRSFNSFWDAANEAGISRLYGGIHFRAAIDRGLDQGRCIGEKAVALRTRG</sequence>
<keyword evidence="1" id="KW-0732">Signal</keyword>
<dbReference type="InterPro" id="IPR000326">
    <property type="entry name" value="PAP2/HPO"/>
</dbReference>
<dbReference type="PANTHER" id="PTHR34599">
    <property type="entry name" value="PEROXIDASE-RELATED"/>
    <property type="match status" value="1"/>
</dbReference>
<dbReference type="CDD" id="cd03398">
    <property type="entry name" value="PAP2_haloperoxidase"/>
    <property type="match status" value="1"/>
</dbReference>
<dbReference type="PANTHER" id="PTHR34599:SF1">
    <property type="entry name" value="PHOSPHATIDIC ACID PHOSPHATASE TYPE 2_HALOPEROXIDASE DOMAIN-CONTAINING PROTEIN"/>
    <property type="match status" value="1"/>
</dbReference>
<proteinExistence type="predicted"/>
<dbReference type="EMBL" id="JACHGA010000004">
    <property type="protein sequence ID" value="MBB5276055.1"/>
    <property type="molecule type" value="Genomic_DNA"/>
</dbReference>
<dbReference type="AlphaFoldDB" id="A0A7W8MD43"/>
<feature type="signal peptide" evidence="1">
    <location>
        <begin position="1"/>
        <end position="25"/>
    </location>
</feature>
<dbReference type="InterPro" id="IPR036938">
    <property type="entry name" value="PAP2/HPO_sf"/>
</dbReference>
<evidence type="ECO:0000313" key="3">
    <source>
        <dbReference type="EMBL" id="MBB5276055.1"/>
    </source>
</evidence>
<accession>A0A7W8MD43</accession>
<evidence type="ECO:0000259" key="2">
    <source>
        <dbReference type="Pfam" id="PF01569"/>
    </source>
</evidence>
<dbReference type="Pfam" id="PF01569">
    <property type="entry name" value="PAP2"/>
    <property type="match status" value="1"/>
</dbReference>
<gene>
    <name evidence="3" type="ORF">HNR26_002107</name>
</gene>
<dbReference type="SUPFAM" id="SSF48317">
    <property type="entry name" value="Acid phosphatase/Vanadium-dependent haloperoxidase"/>
    <property type="match status" value="1"/>
</dbReference>
<dbReference type="RefSeq" id="WP_246035036.1">
    <property type="nucleotide sequence ID" value="NZ_JACHGA010000004.1"/>
</dbReference>
<evidence type="ECO:0000256" key="1">
    <source>
        <dbReference type="SAM" id="SignalP"/>
    </source>
</evidence>
<reference evidence="3 4" key="1">
    <citation type="submission" date="2020-08" db="EMBL/GenBank/DDBJ databases">
        <title>Genomic Encyclopedia of Type Strains, Phase IV (KMG-IV): sequencing the most valuable type-strain genomes for metagenomic binning, comparative biology and taxonomic classification.</title>
        <authorList>
            <person name="Goeker M."/>
        </authorList>
    </citation>
    <scope>NUCLEOTIDE SEQUENCE [LARGE SCALE GENOMIC DNA]</scope>
    <source>
        <strain evidence="3 4">DSM 26376</strain>
    </source>
</reference>
<name>A0A7W8MD43_9HYPH</name>
<feature type="chain" id="PRO_5031490386" description="Phosphatidic acid phosphatase type 2/haloperoxidase domain-containing protein" evidence="1">
    <location>
        <begin position="26"/>
        <end position="437"/>
    </location>
</feature>